<gene>
    <name evidence="6" type="ORF">M513_05379</name>
</gene>
<evidence type="ECO:0000256" key="3">
    <source>
        <dbReference type="SAM" id="MobiDB-lite"/>
    </source>
</evidence>
<feature type="domain" description="26S proteasome regulatory subunit RPN2 C-terminal" evidence="4">
    <location>
        <begin position="1201"/>
        <end position="1277"/>
    </location>
</feature>
<dbReference type="Pfam" id="PF21505">
    <property type="entry name" value="RPN2_N"/>
    <property type="match status" value="1"/>
</dbReference>
<evidence type="ECO:0000256" key="2">
    <source>
        <dbReference type="ARBA" id="ARBA00022942"/>
    </source>
</evidence>
<dbReference type="EMBL" id="KL363214">
    <property type="protein sequence ID" value="KFD53674.1"/>
    <property type="molecule type" value="Genomic_DNA"/>
</dbReference>
<feature type="region of interest" description="Disordered" evidence="3">
    <location>
        <begin position="1282"/>
        <end position="1302"/>
    </location>
</feature>
<dbReference type="Pfam" id="PF18004">
    <property type="entry name" value="RPN2_C"/>
    <property type="match status" value="1"/>
</dbReference>
<dbReference type="InterPro" id="IPR016024">
    <property type="entry name" value="ARM-type_fold"/>
</dbReference>
<reference evidence="6 7" key="1">
    <citation type="journal article" date="2014" name="Nat. Genet.">
        <title>Genome and transcriptome of the porcine whipworm Trichuris suis.</title>
        <authorList>
            <person name="Jex A.R."/>
            <person name="Nejsum P."/>
            <person name="Schwarz E.M."/>
            <person name="Hu L."/>
            <person name="Young N.D."/>
            <person name="Hall R.S."/>
            <person name="Korhonen P.K."/>
            <person name="Liao S."/>
            <person name="Thamsborg S."/>
            <person name="Xia J."/>
            <person name="Xu P."/>
            <person name="Wang S."/>
            <person name="Scheerlinck J.P."/>
            <person name="Hofmann A."/>
            <person name="Sternberg P.W."/>
            <person name="Wang J."/>
            <person name="Gasser R.B."/>
        </authorList>
    </citation>
    <scope>NUCLEOTIDE SEQUENCE [LARGE SCALE GENOMIC DNA]</scope>
    <source>
        <strain evidence="6">DCEP-RM93M</strain>
    </source>
</reference>
<dbReference type="SUPFAM" id="SSF48371">
    <property type="entry name" value="ARM repeat"/>
    <property type="match status" value="1"/>
</dbReference>
<dbReference type="GO" id="GO:0008540">
    <property type="term" value="C:proteasome regulatory particle, base subcomplex"/>
    <property type="evidence" value="ECO:0007669"/>
    <property type="project" value="TreeGrafter"/>
</dbReference>
<proteinExistence type="predicted"/>
<feature type="domain" description="26S proteasome non-ATPase regulatory subunit 1/RPN2 N-terminal" evidence="5">
    <location>
        <begin position="343"/>
        <end position="618"/>
    </location>
</feature>
<organism evidence="6 7">
    <name type="scientific">Trichuris suis</name>
    <name type="common">pig whipworm</name>
    <dbReference type="NCBI Taxonomy" id="68888"/>
    <lineage>
        <taxon>Eukaryota</taxon>
        <taxon>Metazoa</taxon>
        <taxon>Ecdysozoa</taxon>
        <taxon>Nematoda</taxon>
        <taxon>Enoplea</taxon>
        <taxon>Dorylaimia</taxon>
        <taxon>Trichinellida</taxon>
        <taxon>Trichuridae</taxon>
        <taxon>Trichuris</taxon>
    </lineage>
</organism>
<dbReference type="PANTHER" id="PTHR10943:SF2">
    <property type="entry name" value="26S PROTEASOME NON-ATPASE REGULATORY SUBUNIT 1"/>
    <property type="match status" value="1"/>
</dbReference>
<keyword evidence="2" id="KW-0647">Proteasome</keyword>
<keyword evidence="1" id="KW-0677">Repeat</keyword>
<keyword evidence="7" id="KW-1185">Reference proteome</keyword>
<dbReference type="InterPro" id="IPR048570">
    <property type="entry name" value="PSMD1_RPN2_N"/>
</dbReference>
<dbReference type="GO" id="GO:0043161">
    <property type="term" value="P:proteasome-mediated ubiquitin-dependent protein catabolic process"/>
    <property type="evidence" value="ECO:0007669"/>
    <property type="project" value="TreeGrafter"/>
</dbReference>
<dbReference type="GO" id="GO:0034515">
    <property type="term" value="C:proteasome storage granule"/>
    <property type="evidence" value="ECO:0007669"/>
    <property type="project" value="TreeGrafter"/>
</dbReference>
<name>A0A085M8X8_9BILA</name>
<protein>
    <submittedName>
        <fullName evidence="6">Uncharacterized protein</fullName>
    </submittedName>
</protein>
<evidence type="ECO:0000313" key="7">
    <source>
        <dbReference type="Proteomes" id="UP000030764"/>
    </source>
</evidence>
<sequence>MSAKQQNTLVVSRWVLPSKNVLNDELALDQRKVFESTVFGTKDEKYEFKLVLNIAEKKFRLVVMKCAEPALFGFRLMLLGLYNHRIRRIMPDFRMPDNVWLLFETENFDPAFEELVIVCNVEIKACDLFRVIYPPRPRNGQTEPSNFVRVTNAATSNKVNAFTGRVTWTVRNYHILTRTGTLNRYRIIESPIIRSADDRIQLRIILNTHTLCFNLLTLKSPCISRYKIVVQLCGLYSQVISCDEKLESDRIVWFPWEPSEHGNLSLDLHVDCKVDAEAAEEYSVSEMSERNGFLLKGPTAVKRMKLVASSVRSDALLTVESVSLWLSVVQVACSPLRIMALGTAAKLIGQLEAVSDEGRVKILENINNMVDVLWPEISLLMEKIEEWAADKSFEGSKIASLIASKVHYYSGSDSDALIYALQAQDIISLEEQSDYVVAITSQALLIYTAWRNENVETFAELENRNLHEDLICFINKAFDCFIRSRRYYQTVGIAVDARRNDILKRILDDATIERQLHFICYCVDVVTEFAPTVATRKDMLLAIVKRIGASRKTYYSALCKALKHLEDPQCLFDFLVRFTTASERLAVMAYQLAIDVYAGAPLIFLQQVGRLINRYAQEKVKLVSLQKTVDQKRAGFSMLRLESPKKILQRSFHEISNDKDRVIAQRLYRLDRIVRGYLHVWLYRDLYTKNCHIDFKTHAFIMENASGSEGYTSSVIAFGLMSYGTGLDNVLRMDAKWMSTAKYWSSFVTVASLGLTFHGHDEKAMQKINEYLPRETLKNNIEYLQGGAYYALGLAFAHRGLLNIMNYLIIQLGKYDSPVLQHGACLGLGLAGMCTHDLGIYGILKNALVQNDVIVGLAASLAMGLVMAGSNNYECVMELVRFGASTRHEKILHGISVAIGMIAFGHAEEANTWIGKLSVHANPFIRMASVFGLAMAYCGSGNTTVTNQLLQISVSDGQRNVRRVAVICIGFIMARRPDHCIQLVSRMTKSCDPHVRYGAAMAMGIACAGTASKDAVSLLLQMIPDETSFVRQGVFIALSMVYMQCNETMDPKALKFRRTLLRAISEDGEDPLAKFGATIGCGIIDAAGSTATISIYEGADYVSTPAAIGLLVFVHMWFWYPLGHFLSLALQPTCIIGINPQLKMPRFSFVSKAPVGVFATPKPVEIKIRSQAGKLPSLFSPQPSVEGKMVWKKPLGELADKSEDEDKEKTMEEESEKVNTTTAKDYTTHFNPARVVRQQLAVMEMPKGCRYKPFKDIRLGGIVVMHDEKPGNKEDLVATTTITLDSDDDEGPRTPDSFDYSE</sequence>
<dbReference type="Pfam" id="PF13646">
    <property type="entry name" value="HEAT_2"/>
    <property type="match status" value="1"/>
</dbReference>
<dbReference type="GO" id="GO:0005634">
    <property type="term" value="C:nucleus"/>
    <property type="evidence" value="ECO:0007669"/>
    <property type="project" value="TreeGrafter"/>
</dbReference>
<evidence type="ECO:0000256" key="1">
    <source>
        <dbReference type="ARBA" id="ARBA00022737"/>
    </source>
</evidence>
<dbReference type="PANTHER" id="PTHR10943">
    <property type="entry name" value="26S PROTEASOME NON-ATPASE REGULATORY SUBUNIT"/>
    <property type="match status" value="1"/>
</dbReference>
<feature type="region of interest" description="Disordered" evidence="3">
    <location>
        <begin position="1196"/>
        <end position="1220"/>
    </location>
</feature>
<dbReference type="Gene3D" id="1.25.10.10">
    <property type="entry name" value="Leucine-rich Repeat Variant"/>
    <property type="match status" value="1"/>
</dbReference>
<evidence type="ECO:0000259" key="5">
    <source>
        <dbReference type="Pfam" id="PF21505"/>
    </source>
</evidence>
<dbReference type="InterPro" id="IPR040623">
    <property type="entry name" value="RPN2_C"/>
</dbReference>
<evidence type="ECO:0000313" key="6">
    <source>
        <dbReference type="EMBL" id="KFD53674.1"/>
    </source>
</evidence>
<dbReference type="InterPro" id="IPR011989">
    <property type="entry name" value="ARM-like"/>
</dbReference>
<accession>A0A085M8X8</accession>
<dbReference type="Proteomes" id="UP000030764">
    <property type="component" value="Unassembled WGS sequence"/>
</dbReference>
<evidence type="ECO:0000259" key="4">
    <source>
        <dbReference type="Pfam" id="PF18004"/>
    </source>
</evidence>